<gene>
    <name evidence="1" type="ORF">EYB31_38600</name>
</gene>
<dbReference type="EMBL" id="SIRE01000049">
    <property type="protein sequence ID" value="TBL68196.1"/>
    <property type="molecule type" value="Genomic_DNA"/>
</dbReference>
<proteinExistence type="predicted"/>
<comment type="caution">
    <text evidence="1">The sequence shown here is derived from an EMBL/GenBank/DDBJ whole genome shotgun (WGS) entry which is preliminary data.</text>
</comment>
<dbReference type="AlphaFoldDB" id="A0A4Q9DGC3"/>
<evidence type="ECO:0000313" key="2">
    <source>
        <dbReference type="Proteomes" id="UP000293142"/>
    </source>
</evidence>
<dbReference type="Proteomes" id="UP000293142">
    <property type="component" value="Unassembled WGS sequence"/>
</dbReference>
<organism evidence="1 2">
    <name type="scientific">Paenibacillus thalictri</name>
    <dbReference type="NCBI Taxonomy" id="2527873"/>
    <lineage>
        <taxon>Bacteria</taxon>
        <taxon>Bacillati</taxon>
        <taxon>Bacillota</taxon>
        <taxon>Bacilli</taxon>
        <taxon>Bacillales</taxon>
        <taxon>Paenibacillaceae</taxon>
        <taxon>Paenibacillus</taxon>
    </lineage>
</organism>
<accession>A0A4Q9DGC3</accession>
<name>A0A4Q9DGC3_9BACL</name>
<keyword evidence="2" id="KW-1185">Reference proteome</keyword>
<protein>
    <submittedName>
        <fullName evidence="1">Uncharacterized protein</fullName>
    </submittedName>
</protein>
<evidence type="ECO:0000313" key="1">
    <source>
        <dbReference type="EMBL" id="TBL68196.1"/>
    </source>
</evidence>
<reference evidence="1 2" key="1">
    <citation type="submission" date="2019-02" db="EMBL/GenBank/DDBJ databases">
        <title>Paenibacillus sp. nov., isolated from surface-sterilized tissue of Thalictrum simplex L.</title>
        <authorList>
            <person name="Tuo L."/>
        </authorList>
    </citation>
    <scope>NUCLEOTIDE SEQUENCE [LARGE SCALE GENOMIC DNA]</scope>
    <source>
        <strain evidence="1 2">N2SHLJ1</strain>
    </source>
</reference>
<sequence length="112" mass="12168">MRRVAQKLVVSPSQEQMDAQSHAIAAQKLAASPSQMLMNASKHHGHATPVRAFGIPVSYGNKPLPKKRRLGLTFARGFDSMLTSQGAAGHVQAYAGTWKQTRKSGSDRVEQQ</sequence>